<proteinExistence type="predicted"/>
<accession>A0ACB8TXA9</accession>
<evidence type="ECO:0000313" key="2">
    <source>
        <dbReference type="Proteomes" id="UP001055072"/>
    </source>
</evidence>
<dbReference type="EMBL" id="MU274922">
    <property type="protein sequence ID" value="KAI0086712.1"/>
    <property type="molecule type" value="Genomic_DNA"/>
</dbReference>
<organism evidence="1 2">
    <name type="scientific">Irpex rosettiformis</name>
    <dbReference type="NCBI Taxonomy" id="378272"/>
    <lineage>
        <taxon>Eukaryota</taxon>
        <taxon>Fungi</taxon>
        <taxon>Dikarya</taxon>
        <taxon>Basidiomycota</taxon>
        <taxon>Agaricomycotina</taxon>
        <taxon>Agaricomycetes</taxon>
        <taxon>Polyporales</taxon>
        <taxon>Irpicaceae</taxon>
        <taxon>Irpex</taxon>
    </lineage>
</organism>
<evidence type="ECO:0000313" key="1">
    <source>
        <dbReference type="EMBL" id="KAI0086712.1"/>
    </source>
</evidence>
<feature type="non-terminal residue" evidence="1">
    <location>
        <position position="113"/>
    </location>
</feature>
<comment type="caution">
    <text evidence="1">The sequence shown here is derived from an EMBL/GenBank/DDBJ whole genome shotgun (WGS) entry which is preliminary data.</text>
</comment>
<reference evidence="1" key="1">
    <citation type="journal article" date="2021" name="Environ. Microbiol.">
        <title>Gene family expansions and transcriptome signatures uncover fungal adaptations to wood decay.</title>
        <authorList>
            <person name="Hage H."/>
            <person name="Miyauchi S."/>
            <person name="Viragh M."/>
            <person name="Drula E."/>
            <person name="Min B."/>
            <person name="Chaduli D."/>
            <person name="Navarro D."/>
            <person name="Favel A."/>
            <person name="Norest M."/>
            <person name="Lesage-Meessen L."/>
            <person name="Balint B."/>
            <person name="Merenyi Z."/>
            <person name="de Eugenio L."/>
            <person name="Morin E."/>
            <person name="Martinez A.T."/>
            <person name="Baldrian P."/>
            <person name="Stursova M."/>
            <person name="Martinez M.J."/>
            <person name="Novotny C."/>
            <person name="Magnuson J.K."/>
            <person name="Spatafora J.W."/>
            <person name="Maurice S."/>
            <person name="Pangilinan J."/>
            <person name="Andreopoulos W."/>
            <person name="LaButti K."/>
            <person name="Hundley H."/>
            <person name="Na H."/>
            <person name="Kuo A."/>
            <person name="Barry K."/>
            <person name="Lipzen A."/>
            <person name="Henrissat B."/>
            <person name="Riley R."/>
            <person name="Ahrendt S."/>
            <person name="Nagy L.G."/>
            <person name="Grigoriev I.V."/>
            <person name="Martin F."/>
            <person name="Rosso M.N."/>
        </authorList>
    </citation>
    <scope>NUCLEOTIDE SEQUENCE</scope>
    <source>
        <strain evidence="1">CBS 384.51</strain>
    </source>
</reference>
<protein>
    <submittedName>
        <fullName evidence="1">Uncharacterized protein</fullName>
    </submittedName>
</protein>
<name>A0ACB8TXA9_9APHY</name>
<dbReference type="Proteomes" id="UP001055072">
    <property type="component" value="Unassembled WGS sequence"/>
</dbReference>
<sequence length="113" mass="13170">WIVLCERWLTHERALGFLDGSAPNRLPTKNRPEEVKYWLGRGRQYTKPPPITDAKRFGVEWKTWWLGLQPSWRRGKMWPLSQVVAAQDDVDWGALHRGGCNGLFLAVLSLGWW</sequence>
<keyword evidence="2" id="KW-1185">Reference proteome</keyword>
<gene>
    <name evidence="1" type="ORF">BDY19DRAFT_861068</name>
</gene>
<feature type="non-terminal residue" evidence="1">
    <location>
        <position position="1"/>
    </location>
</feature>